<dbReference type="PANTHER" id="PTHR32071">
    <property type="entry name" value="TRANSCRIPTIONAL REGULATORY PROTEIN"/>
    <property type="match status" value="1"/>
</dbReference>
<dbReference type="InterPro" id="IPR025943">
    <property type="entry name" value="Sigma_54_int_dom_ATP-bd_2"/>
</dbReference>
<evidence type="ECO:0000313" key="5">
    <source>
        <dbReference type="Proteomes" id="UP000446866"/>
    </source>
</evidence>
<keyword evidence="5" id="KW-1185">Reference proteome</keyword>
<dbReference type="Pfam" id="PF25601">
    <property type="entry name" value="AAA_lid_14"/>
    <property type="match status" value="1"/>
</dbReference>
<dbReference type="Gene3D" id="1.10.8.60">
    <property type="match status" value="1"/>
</dbReference>
<evidence type="ECO:0000259" key="3">
    <source>
        <dbReference type="PROSITE" id="PS50045"/>
    </source>
</evidence>
<dbReference type="Gene3D" id="3.40.50.300">
    <property type="entry name" value="P-loop containing nucleotide triphosphate hydrolases"/>
    <property type="match status" value="1"/>
</dbReference>
<dbReference type="SUPFAM" id="SSF55785">
    <property type="entry name" value="PYP-like sensor domain (PAS domain)"/>
    <property type="match status" value="1"/>
</dbReference>
<dbReference type="SMART" id="SM00382">
    <property type="entry name" value="AAA"/>
    <property type="match status" value="1"/>
</dbReference>
<dbReference type="Proteomes" id="UP000446866">
    <property type="component" value="Unassembled WGS sequence"/>
</dbReference>
<dbReference type="Gene3D" id="1.10.10.60">
    <property type="entry name" value="Homeodomain-like"/>
    <property type="match status" value="1"/>
</dbReference>
<feature type="domain" description="Sigma-54 factor interaction" evidence="3">
    <location>
        <begin position="286"/>
        <end position="516"/>
    </location>
</feature>
<name>A0A845QFX8_9FIRM</name>
<organism evidence="4 5">
    <name type="scientific">Anaerotruncus colihominis</name>
    <dbReference type="NCBI Taxonomy" id="169435"/>
    <lineage>
        <taxon>Bacteria</taxon>
        <taxon>Bacillati</taxon>
        <taxon>Bacillota</taxon>
        <taxon>Clostridia</taxon>
        <taxon>Eubacteriales</taxon>
        <taxon>Oscillospiraceae</taxon>
        <taxon>Anaerotruncus</taxon>
    </lineage>
</organism>
<dbReference type="GO" id="GO:0005524">
    <property type="term" value="F:ATP binding"/>
    <property type="evidence" value="ECO:0007669"/>
    <property type="project" value="UniProtKB-KW"/>
</dbReference>
<accession>A0A845QFX8</accession>
<dbReference type="CDD" id="cd00009">
    <property type="entry name" value="AAA"/>
    <property type="match status" value="1"/>
</dbReference>
<dbReference type="PROSITE" id="PS00676">
    <property type="entry name" value="SIGMA54_INTERACT_2"/>
    <property type="match status" value="1"/>
</dbReference>
<sequence>MEEKYMSRLVKIQPTVQQVANAISTVLNIETLILDENLKIIAGTGQYQERIGTYEAESRYVEEFLYKYLLRVGGTYVVDDIKDPLYGPTEWISGEKGEICCTISYHEKHIGIISLVAFTEEQYNHLIDNQFSICNYLKNMATLLSSYLENIDHVRDLNVQSNLLTEIVNGSPQGIVVIDRDGYITNANKKAEYHILTNANLSWGLIGLHLDAFWPAATAIFLNTKTGFQNRELHFKEENIKIMASCKPVYDENALQRVIIFFDDIAEVKKTAYKVLGSNTMNFDSIISCSDEIAKVKEFARNIAKSTSTVLITGESGVGKEMFARAIYAESPRFSAPFVTINCGAIPENLIESELFGYADGAFTGASKGGHIGKFEAANGGTIFIDEIGELPLAMQVKLLHVIQNRQIERIGSNKLIDIDVRIIAATNRNLAEMCKTKEFREDLYYRLNVIPITIPPLRKRTDDILPLAKYFLEKYAQMLGKEHLDFSPEAADLLLLHRWPGNVREIENVVEYISNVAQGTLVLPADFPPLFQSLTHSKIKADERETLKSNVEKYENLVLYKHLQDLESGVITREELAKKMGISRTTLYRKLKKLEEGSPDQ</sequence>
<dbReference type="InterPro" id="IPR035965">
    <property type="entry name" value="PAS-like_dom_sf"/>
</dbReference>
<dbReference type="PROSITE" id="PS00675">
    <property type="entry name" value="SIGMA54_INTERACT_1"/>
    <property type="match status" value="1"/>
</dbReference>
<dbReference type="PROSITE" id="PS50045">
    <property type="entry name" value="SIGMA54_INTERACT_4"/>
    <property type="match status" value="1"/>
</dbReference>
<dbReference type="InterPro" id="IPR025662">
    <property type="entry name" value="Sigma_54_int_dom_ATP-bd_1"/>
</dbReference>
<keyword evidence="2" id="KW-0067">ATP-binding</keyword>
<dbReference type="InterPro" id="IPR058031">
    <property type="entry name" value="AAA_lid_NorR"/>
</dbReference>
<comment type="caution">
    <text evidence="4">The sequence shown here is derived from an EMBL/GenBank/DDBJ whole genome shotgun (WGS) entry which is preliminary data.</text>
</comment>
<evidence type="ECO:0000256" key="1">
    <source>
        <dbReference type="ARBA" id="ARBA00022741"/>
    </source>
</evidence>
<dbReference type="InterPro" id="IPR013196">
    <property type="entry name" value="HTH_11"/>
</dbReference>
<dbReference type="AlphaFoldDB" id="A0A845QFX8"/>
<keyword evidence="1" id="KW-0547">Nucleotide-binding</keyword>
<dbReference type="GO" id="GO:0006355">
    <property type="term" value="P:regulation of DNA-templated transcription"/>
    <property type="evidence" value="ECO:0007669"/>
    <property type="project" value="InterPro"/>
</dbReference>
<dbReference type="Gene3D" id="3.30.450.20">
    <property type="entry name" value="PAS domain"/>
    <property type="match status" value="1"/>
</dbReference>
<dbReference type="InterPro" id="IPR002078">
    <property type="entry name" value="Sigma_54_int"/>
</dbReference>
<evidence type="ECO:0000256" key="2">
    <source>
        <dbReference type="ARBA" id="ARBA00022840"/>
    </source>
</evidence>
<protein>
    <submittedName>
        <fullName evidence="4">AAA family ATPase</fullName>
    </submittedName>
</protein>
<reference evidence="4 5" key="1">
    <citation type="submission" date="2018-08" db="EMBL/GenBank/DDBJ databases">
        <title>Murine metabolic-syndrome-specific gut microbial biobank.</title>
        <authorList>
            <person name="Liu C."/>
        </authorList>
    </citation>
    <scope>NUCLEOTIDE SEQUENCE [LARGE SCALE GENOMIC DNA]</scope>
    <source>
        <strain evidence="4 5">28</strain>
    </source>
</reference>
<dbReference type="Pfam" id="PF00158">
    <property type="entry name" value="Sigma54_activat"/>
    <property type="match status" value="1"/>
</dbReference>
<gene>
    <name evidence="4" type="ORF">D0435_00495</name>
</gene>
<dbReference type="FunFam" id="3.40.50.300:FF:000006">
    <property type="entry name" value="DNA-binding transcriptional regulator NtrC"/>
    <property type="match status" value="1"/>
</dbReference>
<dbReference type="InterPro" id="IPR027417">
    <property type="entry name" value="P-loop_NTPase"/>
</dbReference>
<dbReference type="SUPFAM" id="SSF52540">
    <property type="entry name" value="P-loop containing nucleoside triphosphate hydrolases"/>
    <property type="match status" value="1"/>
</dbReference>
<dbReference type="Pfam" id="PF08279">
    <property type="entry name" value="HTH_11"/>
    <property type="match status" value="1"/>
</dbReference>
<dbReference type="PANTHER" id="PTHR32071:SF57">
    <property type="entry name" value="C4-DICARBOXYLATE TRANSPORT TRANSCRIPTIONAL REGULATORY PROTEIN DCTD"/>
    <property type="match status" value="1"/>
</dbReference>
<dbReference type="InterPro" id="IPR003593">
    <property type="entry name" value="AAA+_ATPase"/>
</dbReference>
<evidence type="ECO:0000313" key="4">
    <source>
        <dbReference type="EMBL" id="NBH60154.1"/>
    </source>
</evidence>
<proteinExistence type="predicted"/>
<dbReference type="EMBL" id="QXWK01000001">
    <property type="protein sequence ID" value="NBH60154.1"/>
    <property type="molecule type" value="Genomic_DNA"/>
</dbReference>